<evidence type="ECO:0000313" key="1">
    <source>
        <dbReference type="EMBL" id="RYJ09070.1"/>
    </source>
</evidence>
<comment type="caution">
    <text evidence="1">The sequence shown here is derived from an EMBL/GenBank/DDBJ whole genome shotgun (WGS) entry which is preliminary data.</text>
</comment>
<dbReference type="Proteomes" id="UP000293535">
    <property type="component" value="Unassembled WGS sequence"/>
</dbReference>
<evidence type="ECO:0000313" key="2">
    <source>
        <dbReference type="Proteomes" id="UP000293535"/>
    </source>
</evidence>
<reference evidence="1 2" key="1">
    <citation type="submission" date="2018-12" db="EMBL/GenBank/DDBJ databases">
        <title>Draft genome sequence of Haloarcula hispinica strain 18.1, an halophilic archaeon isolated from Chott El Jerid of Southern Tunisia.</title>
        <authorList>
            <person name="Najjari A."/>
            <person name="Ben Dhia O."/>
            <person name="Ferjani R."/>
            <person name="Mahjoubi M."/>
            <person name="Sghaier H."/>
            <person name="Elshahed M."/>
            <person name="Ouzari H.I."/>
            <person name="Cherid A."/>
            <person name="Youssef N."/>
        </authorList>
    </citation>
    <scope>NUCLEOTIDE SEQUENCE [LARGE SCALE GENOMIC DNA]</scope>
    <source>
        <strain evidence="1 2">18.1</strain>
    </source>
</reference>
<dbReference type="AlphaFoldDB" id="A0A482T2Q6"/>
<protein>
    <submittedName>
        <fullName evidence="1">Uncharacterized protein</fullName>
    </submittedName>
</protein>
<accession>A0A482T2Q6</accession>
<sequence>MVGLLPVLGVLVPTAVGYATWLGSVTEAPRERQDRIRDNIDEREFSSGEIGFQVECVTFSENQSYRYKLRKFVPIARKLDGVTIVTLRSDGGEISIRADGFGPTEYLSGTLKTNNRLGSGHPDFECEQDFAESDKVKLHIKSWDESEILDLLEDVPSHLHEKLNNYPGSSEYDFNK</sequence>
<dbReference type="RefSeq" id="WP_129755004.1">
    <property type="nucleotide sequence ID" value="NZ_JAFKAA010000002.1"/>
</dbReference>
<gene>
    <name evidence="1" type="ORF">ELS20_02740</name>
</gene>
<dbReference type="EMBL" id="RZIG01000002">
    <property type="protein sequence ID" value="RYJ09070.1"/>
    <property type="molecule type" value="Genomic_DNA"/>
</dbReference>
<proteinExistence type="predicted"/>
<name>A0A482T2Q6_HALHI</name>
<organism evidence="1 2">
    <name type="scientific">Haloarcula hispanica</name>
    <dbReference type="NCBI Taxonomy" id="51589"/>
    <lineage>
        <taxon>Archaea</taxon>
        <taxon>Methanobacteriati</taxon>
        <taxon>Methanobacteriota</taxon>
        <taxon>Stenosarchaea group</taxon>
        <taxon>Halobacteria</taxon>
        <taxon>Halobacteriales</taxon>
        <taxon>Haloarculaceae</taxon>
        <taxon>Haloarcula</taxon>
    </lineage>
</organism>